<dbReference type="InterPro" id="IPR029024">
    <property type="entry name" value="TerB-like"/>
</dbReference>
<dbReference type="EMBL" id="JAVDVI010000004">
    <property type="protein sequence ID" value="MDR6967084.1"/>
    <property type="molecule type" value="Genomic_DNA"/>
</dbReference>
<dbReference type="SUPFAM" id="SSF158682">
    <property type="entry name" value="TerB-like"/>
    <property type="match status" value="1"/>
</dbReference>
<dbReference type="Gene3D" id="1.10.3680.10">
    <property type="entry name" value="TerB-like"/>
    <property type="match status" value="2"/>
</dbReference>
<organism evidence="1 2">
    <name type="scientific">Flavobacterium arsenatis</name>
    <dbReference type="NCBI Taxonomy" id="1484332"/>
    <lineage>
        <taxon>Bacteria</taxon>
        <taxon>Pseudomonadati</taxon>
        <taxon>Bacteroidota</taxon>
        <taxon>Flavobacteriia</taxon>
        <taxon>Flavobacteriales</taxon>
        <taxon>Flavobacteriaceae</taxon>
        <taxon>Flavobacterium</taxon>
    </lineage>
</organism>
<evidence type="ECO:0000313" key="2">
    <source>
        <dbReference type="Proteomes" id="UP001255185"/>
    </source>
</evidence>
<protein>
    <submittedName>
        <fullName evidence="1">Tellurite resistance protein B-like protein</fullName>
    </submittedName>
</protein>
<name>A0ABU1TM90_9FLAO</name>
<gene>
    <name evidence="1" type="ORF">J2X31_001091</name>
</gene>
<evidence type="ECO:0000313" key="1">
    <source>
        <dbReference type="EMBL" id="MDR6967084.1"/>
    </source>
</evidence>
<dbReference type="RefSeq" id="WP_026705665.1">
    <property type="nucleotide sequence ID" value="NZ_JAVDVI010000004.1"/>
</dbReference>
<accession>A0ABU1TM90</accession>
<dbReference type="Proteomes" id="UP001255185">
    <property type="component" value="Unassembled WGS sequence"/>
</dbReference>
<comment type="caution">
    <text evidence="1">The sequence shown here is derived from an EMBL/GenBank/DDBJ whole genome shotgun (WGS) entry which is preliminary data.</text>
</comment>
<proteinExistence type="predicted"/>
<reference evidence="1 2" key="1">
    <citation type="submission" date="2023-07" db="EMBL/GenBank/DDBJ databases">
        <title>Sorghum-associated microbial communities from plants grown in Nebraska, USA.</title>
        <authorList>
            <person name="Schachtman D."/>
        </authorList>
    </citation>
    <scope>NUCLEOTIDE SEQUENCE [LARGE SCALE GENOMIC DNA]</scope>
    <source>
        <strain evidence="1 2">3773</strain>
    </source>
</reference>
<sequence length="133" mass="15548">MNTHQEKLSLLAEMIAFSIVDGRLHEREYQFLYLVACELKIEKAEFNDLFHKELPTNVIKSEIQRIQQFYRLALLMHIDGELHEKEEIAIKEMAINMGLNPAATKRVLDLIKCSPNRIINPKALFDAFKEQHN</sequence>
<keyword evidence="2" id="KW-1185">Reference proteome</keyword>